<dbReference type="InterPro" id="IPR041577">
    <property type="entry name" value="RT_RNaseH_2"/>
</dbReference>
<dbReference type="Pfam" id="PF17919">
    <property type="entry name" value="RT_RNaseH_2"/>
    <property type="match status" value="1"/>
</dbReference>
<comment type="caution">
    <text evidence="2">The sequence shown here is derived from an EMBL/GenBank/DDBJ whole genome shotgun (WGS) entry which is preliminary data.</text>
</comment>
<organism evidence="2 3">
    <name type="scientific">Ambispora leptoticha</name>
    <dbReference type="NCBI Taxonomy" id="144679"/>
    <lineage>
        <taxon>Eukaryota</taxon>
        <taxon>Fungi</taxon>
        <taxon>Fungi incertae sedis</taxon>
        <taxon>Mucoromycota</taxon>
        <taxon>Glomeromycotina</taxon>
        <taxon>Glomeromycetes</taxon>
        <taxon>Archaeosporales</taxon>
        <taxon>Ambisporaceae</taxon>
        <taxon>Ambispora</taxon>
    </lineage>
</organism>
<dbReference type="InterPro" id="IPR043502">
    <property type="entry name" value="DNA/RNA_pol_sf"/>
</dbReference>
<reference evidence="2" key="1">
    <citation type="submission" date="2021-06" db="EMBL/GenBank/DDBJ databases">
        <authorList>
            <person name="Kallberg Y."/>
            <person name="Tangrot J."/>
            <person name="Rosling A."/>
        </authorList>
    </citation>
    <scope>NUCLEOTIDE SEQUENCE</scope>
    <source>
        <strain evidence="2">FL130A</strain>
    </source>
</reference>
<name>A0A9N9CWK3_9GLOM</name>
<dbReference type="AlphaFoldDB" id="A0A9N9CWK3"/>
<evidence type="ECO:0000259" key="1">
    <source>
        <dbReference type="Pfam" id="PF17919"/>
    </source>
</evidence>
<dbReference type="SUPFAM" id="SSF56672">
    <property type="entry name" value="DNA/RNA polymerases"/>
    <property type="match status" value="1"/>
</dbReference>
<protein>
    <submittedName>
        <fullName evidence="2">8167_t:CDS:1</fullName>
    </submittedName>
</protein>
<gene>
    <name evidence="2" type="ORF">ALEPTO_LOCUS8871</name>
</gene>
<evidence type="ECO:0000313" key="2">
    <source>
        <dbReference type="EMBL" id="CAG8618776.1"/>
    </source>
</evidence>
<accession>A0A9N9CWK3</accession>
<feature type="domain" description="Reverse transcriptase/retrotransposon-derived protein RNase H-like" evidence="1">
    <location>
        <begin position="70"/>
        <end position="123"/>
    </location>
</feature>
<dbReference type="EMBL" id="CAJVPS010005811">
    <property type="protein sequence ID" value="CAG8618776.1"/>
    <property type="molecule type" value="Genomic_DNA"/>
</dbReference>
<sequence>MEEYVEKYEFEEPREFKDKNVFTHGLFESNAIIFGFPVTFQCMMNTLLRLLSTVFRAAPLHDLVKNILVKQQHAFEELKERLITAQILIHFNFSKAFTLFMDAFTIGLDVILSQRDQENRERPRGDLGSSTISPVPTWTALRNNNGLYRAIGDSTNPTTENYQLVGNRKYWGKRKGTRYNEDKGKRTMDLIIFNNIYQFLDTEEFRAGLSAAALKWIRQMAKSF</sequence>
<feature type="non-terminal residue" evidence="2">
    <location>
        <position position="224"/>
    </location>
</feature>
<proteinExistence type="predicted"/>
<dbReference type="OrthoDB" id="2204425at2759"/>
<dbReference type="Proteomes" id="UP000789508">
    <property type="component" value="Unassembled WGS sequence"/>
</dbReference>
<keyword evidence="3" id="KW-1185">Reference proteome</keyword>
<evidence type="ECO:0000313" key="3">
    <source>
        <dbReference type="Proteomes" id="UP000789508"/>
    </source>
</evidence>